<evidence type="ECO:0000256" key="1">
    <source>
        <dbReference type="SAM" id="Phobius"/>
    </source>
</evidence>
<gene>
    <name evidence="2" type="ORF">SAMN05421858_4140</name>
</gene>
<protein>
    <submittedName>
        <fullName evidence="2">Uncharacterized protein</fullName>
    </submittedName>
</protein>
<name>A0A1N7E9M6_9EURY</name>
<feature type="transmembrane region" description="Helical" evidence="1">
    <location>
        <begin position="76"/>
        <end position="99"/>
    </location>
</feature>
<evidence type="ECO:0000313" key="3">
    <source>
        <dbReference type="Proteomes" id="UP000186914"/>
    </source>
</evidence>
<dbReference type="AlphaFoldDB" id="A0A1N7E9M6"/>
<proteinExistence type="predicted"/>
<evidence type="ECO:0000313" key="2">
    <source>
        <dbReference type="EMBL" id="SIR84729.1"/>
    </source>
</evidence>
<sequence length="112" mass="12111">MMDDVDNLGFISMSVLGALMVSELVPPEIVLGLLILLGLASGFVRYRRGKKWLAFGWVLFSLSVSSLPFIESGPVVLVVFFGGVVVSMVILLFGQLGLIERLSLPPLRSKSS</sequence>
<dbReference type="Proteomes" id="UP000186914">
    <property type="component" value="Unassembled WGS sequence"/>
</dbReference>
<keyword evidence="1" id="KW-0472">Membrane</keyword>
<keyword evidence="3" id="KW-1185">Reference proteome</keyword>
<dbReference type="RefSeq" id="WP_076432132.1">
    <property type="nucleotide sequence ID" value="NZ_FTNO01000005.1"/>
</dbReference>
<organism evidence="2 3">
    <name type="scientific">Haladaptatus litoreus</name>
    <dbReference type="NCBI Taxonomy" id="553468"/>
    <lineage>
        <taxon>Archaea</taxon>
        <taxon>Methanobacteriati</taxon>
        <taxon>Methanobacteriota</taxon>
        <taxon>Stenosarchaea group</taxon>
        <taxon>Halobacteria</taxon>
        <taxon>Halobacteriales</taxon>
        <taxon>Haladaptataceae</taxon>
        <taxon>Haladaptatus</taxon>
    </lineage>
</organism>
<feature type="transmembrane region" description="Helical" evidence="1">
    <location>
        <begin position="15"/>
        <end position="40"/>
    </location>
</feature>
<feature type="transmembrane region" description="Helical" evidence="1">
    <location>
        <begin position="52"/>
        <end position="70"/>
    </location>
</feature>
<keyword evidence="1" id="KW-0812">Transmembrane</keyword>
<keyword evidence="1" id="KW-1133">Transmembrane helix</keyword>
<dbReference type="EMBL" id="FTNO01000005">
    <property type="protein sequence ID" value="SIR84729.1"/>
    <property type="molecule type" value="Genomic_DNA"/>
</dbReference>
<reference evidence="3" key="1">
    <citation type="submission" date="2017-01" db="EMBL/GenBank/DDBJ databases">
        <authorList>
            <person name="Varghese N."/>
            <person name="Submissions S."/>
        </authorList>
    </citation>
    <scope>NUCLEOTIDE SEQUENCE [LARGE SCALE GENOMIC DNA]</scope>
    <source>
        <strain evidence="3">CGMCC 1.7737</strain>
    </source>
</reference>
<accession>A0A1N7E9M6</accession>